<evidence type="ECO:0000256" key="6">
    <source>
        <dbReference type="ARBA" id="ARBA00023136"/>
    </source>
</evidence>
<name>A0A1M7BN58_9FLAO</name>
<dbReference type="FunFam" id="3.80.10.10:FF:000383">
    <property type="entry name" value="Leucine-rich repeat receptor protein kinase EMS1"/>
    <property type="match status" value="1"/>
</dbReference>
<dbReference type="OrthoDB" id="8924492at2"/>
<keyword evidence="4" id="KW-0677">Repeat</keyword>
<comment type="subcellular location">
    <subcellularLocation>
        <location evidence="1">Membrane</location>
    </subcellularLocation>
</comment>
<dbReference type="InterPro" id="IPR055414">
    <property type="entry name" value="LRR_R13L4/SHOC2-like"/>
</dbReference>
<evidence type="ECO:0000313" key="10">
    <source>
        <dbReference type="Proteomes" id="UP000184260"/>
    </source>
</evidence>
<dbReference type="EMBL" id="FRBU01000009">
    <property type="protein sequence ID" value="SHL56296.1"/>
    <property type="molecule type" value="Genomic_DNA"/>
</dbReference>
<feature type="domain" description="Disease resistance R13L4/SHOC-2-like LRR" evidence="8">
    <location>
        <begin position="113"/>
        <end position="247"/>
    </location>
</feature>
<gene>
    <name evidence="9" type="ORF">SAMN05443669_100974</name>
</gene>
<evidence type="ECO:0000256" key="4">
    <source>
        <dbReference type="ARBA" id="ARBA00022737"/>
    </source>
</evidence>
<dbReference type="PANTHER" id="PTHR47988">
    <property type="entry name" value="SOMATIC EMBRYOGENESIS RECEPTOR KINASE 1"/>
    <property type="match status" value="1"/>
</dbReference>
<proteinExistence type="predicted"/>
<evidence type="ECO:0000313" key="9">
    <source>
        <dbReference type="EMBL" id="SHL56296.1"/>
    </source>
</evidence>
<reference evidence="10" key="1">
    <citation type="submission" date="2016-11" db="EMBL/GenBank/DDBJ databases">
        <authorList>
            <person name="Varghese N."/>
            <person name="Submissions S."/>
        </authorList>
    </citation>
    <scope>NUCLEOTIDE SEQUENCE [LARGE SCALE GENOMIC DNA]</scope>
    <source>
        <strain evidence="10">DSM 3661</strain>
    </source>
</reference>
<dbReference type="InterPro" id="IPR001611">
    <property type="entry name" value="Leu-rich_rpt"/>
</dbReference>
<dbReference type="SUPFAM" id="SSF52058">
    <property type="entry name" value="L domain-like"/>
    <property type="match status" value="1"/>
</dbReference>
<keyword evidence="3 7" id="KW-0732">Signal</keyword>
<dbReference type="Proteomes" id="UP000184260">
    <property type="component" value="Unassembled WGS sequence"/>
</dbReference>
<dbReference type="Pfam" id="PF23598">
    <property type="entry name" value="LRR_14"/>
    <property type="match status" value="1"/>
</dbReference>
<feature type="signal peptide" evidence="7">
    <location>
        <begin position="1"/>
        <end position="19"/>
    </location>
</feature>
<sequence length="284" mass="31673">MKIIPTLLLSILFSFSMLANVSQSEKEALVKLYEATNGKQWINKWDLSLPVSTWYGVKLQDDKVISIRLADNNLVGEIPTEILNLTGLQELDLHKNKISGMIPVFIGNLKEMKVLNLSFNNLSGSIPASVCDMANLKDLELYMNALTGELPMQIGALKQLEVLSLFNNEIVGEIPNSLYDVKTMKVLLLNSNKLVGGLSRDVENMTALENFSLFDNKMDGQVPFELENLNNLKEMNISYNRFKGLVSKNLAVLDTLNMTMLNEQGITVLLDVTTNRNSAIVSED</sequence>
<accession>A0A1M7BN58</accession>
<feature type="chain" id="PRO_5013110791" evidence="7">
    <location>
        <begin position="20"/>
        <end position="284"/>
    </location>
</feature>
<dbReference type="RefSeq" id="WP_073352703.1">
    <property type="nucleotide sequence ID" value="NZ_FRBU01000009.1"/>
</dbReference>
<dbReference type="Pfam" id="PF00560">
    <property type="entry name" value="LRR_1"/>
    <property type="match status" value="1"/>
</dbReference>
<keyword evidence="6" id="KW-0472">Membrane</keyword>
<dbReference type="FunFam" id="3.80.10.10:FF:000129">
    <property type="entry name" value="Leucine-rich repeat receptor-like kinase"/>
    <property type="match status" value="1"/>
</dbReference>
<keyword evidence="2" id="KW-0812">Transmembrane</keyword>
<dbReference type="InterPro" id="IPR032675">
    <property type="entry name" value="LRR_dom_sf"/>
</dbReference>
<evidence type="ECO:0000256" key="3">
    <source>
        <dbReference type="ARBA" id="ARBA00022729"/>
    </source>
</evidence>
<evidence type="ECO:0000256" key="5">
    <source>
        <dbReference type="ARBA" id="ARBA00022989"/>
    </source>
</evidence>
<evidence type="ECO:0000256" key="2">
    <source>
        <dbReference type="ARBA" id="ARBA00022692"/>
    </source>
</evidence>
<protein>
    <submittedName>
        <fullName evidence="9">Leucine rich repeat-containing protein</fullName>
    </submittedName>
</protein>
<dbReference type="AlphaFoldDB" id="A0A1M7BN58"/>
<keyword evidence="5" id="KW-1133">Transmembrane helix</keyword>
<evidence type="ECO:0000259" key="8">
    <source>
        <dbReference type="Pfam" id="PF23598"/>
    </source>
</evidence>
<dbReference type="STRING" id="69322.SAMN05443669_100974"/>
<evidence type="ECO:0000256" key="7">
    <source>
        <dbReference type="SAM" id="SignalP"/>
    </source>
</evidence>
<organism evidence="9 10">
    <name type="scientific">Flavobacterium xanthum</name>
    <dbReference type="NCBI Taxonomy" id="69322"/>
    <lineage>
        <taxon>Bacteria</taxon>
        <taxon>Pseudomonadati</taxon>
        <taxon>Bacteroidota</taxon>
        <taxon>Flavobacteriia</taxon>
        <taxon>Flavobacteriales</taxon>
        <taxon>Flavobacteriaceae</taxon>
        <taxon>Flavobacterium</taxon>
    </lineage>
</organism>
<keyword evidence="10" id="KW-1185">Reference proteome</keyword>
<dbReference type="GO" id="GO:0016020">
    <property type="term" value="C:membrane"/>
    <property type="evidence" value="ECO:0007669"/>
    <property type="project" value="UniProtKB-SubCell"/>
</dbReference>
<evidence type="ECO:0000256" key="1">
    <source>
        <dbReference type="ARBA" id="ARBA00004370"/>
    </source>
</evidence>
<dbReference type="Gene3D" id="3.80.10.10">
    <property type="entry name" value="Ribonuclease Inhibitor"/>
    <property type="match status" value="2"/>
</dbReference>